<dbReference type="AlphaFoldDB" id="A0A8J9UXY6"/>
<name>A0A8J9UXY6_9NEOP</name>
<feature type="region of interest" description="Disordered" evidence="1">
    <location>
        <begin position="1"/>
        <end position="41"/>
    </location>
</feature>
<dbReference type="OrthoDB" id="6906354at2759"/>
<dbReference type="Pfam" id="PF20209">
    <property type="entry name" value="DUF6570"/>
    <property type="match status" value="1"/>
</dbReference>
<feature type="non-terminal residue" evidence="3">
    <location>
        <position position="614"/>
    </location>
</feature>
<dbReference type="EMBL" id="OV170226">
    <property type="protein sequence ID" value="CAH0726844.1"/>
    <property type="molecule type" value="Genomic_DNA"/>
</dbReference>
<keyword evidence="4" id="KW-1185">Reference proteome</keyword>
<sequence>MSSDDRRKKIREDCEESIGAYSPNDTSEENNVKEKRRKFQNKIRCQRYRHKKKIMNATVNLQISNPQTITVEEKEKIKRRKERYKEASQRYRDRKRMNLMNLRVDQCSGIIVKHASECQNFHTSQIAGPSTRDVPYVPPTQTAGLSTWNELYISESHSYSDDEIHNEMPLEVEINDEPQINSPIITNDESNTRNIHPNHVQNNMQSMVFQHHLPVQTYSSFVQDSRAHMEFQKKFIDNDFGHVCDICDRLWFKNDLKFFLNNDATPCIEFIRTMLPNSNLAEVKICSTCFRTIKINRVPPLSVYNGFKYPPFPENLKKNPLNLVTERLISPRIPFMQIRHDLGEFGIYEQVINVPIEVNTMVRALPRSVDDDHNIMVHIKRKKIHKSSYVYGIVNKRKIKAWLQYLKDTPLYTFYGITVDDSFLNGQDDIKGEITYDEDGDNDILERIPFDESFMAQQQTLMWNDEMYLRIASGEDNVPNSLLFDEHEEELSFPQIYLGQFRTFREGLIVTPFMMATSELRRSDRRGVTPQHLLYLAMKIMRIRIRDSLSIAFKRVGKDASITKQQIESENYIYGYIESKLAFLRTIPNSAYYWSEKKKDLFAMIRQYVLGLGR</sequence>
<gene>
    <name evidence="3" type="ORF">BINO364_LOCUS12262</name>
</gene>
<protein>
    <recommendedName>
        <fullName evidence="2">DUF6570 domain-containing protein</fullName>
    </recommendedName>
</protein>
<proteinExistence type="predicted"/>
<evidence type="ECO:0000313" key="3">
    <source>
        <dbReference type="EMBL" id="CAH0726844.1"/>
    </source>
</evidence>
<reference evidence="3" key="1">
    <citation type="submission" date="2021-12" db="EMBL/GenBank/DDBJ databases">
        <authorList>
            <person name="Martin H S."/>
        </authorList>
    </citation>
    <scope>NUCLEOTIDE SEQUENCE</scope>
</reference>
<evidence type="ECO:0000313" key="4">
    <source>
        <dbReference type="Proteomes" id="UP000838878"/>
    </source>
</evidence>
<organism evidence="3 4">
    <name type="scientific">Brenthis ino</name>
    <name type="common">lesser marbled fritillary</name>
    <dbReference type="NCBI Taxonomy" id="405034"/>
    <lineage>
        <taxon>Eukaryota</taxon>
        <taxon>Metazoa</taxon>
        <taxon>Ecdysozoa</taxon>
        <taxon>Arthropoda</taxon>
        <taxon>Hexapoda</taxon>
        <taxon>Insecta</taxon>
        <taxon>Pterygota</taxon>
        <taxon>Neoptera</taxon>
        <taxon>Endopterygota</taxon>
        <taxon>Lepidoptera</taxon>
        <taxon>Glossata</taxon>
        <taxon>Ditrysia</taxon>
        <taxon>Papilionoidea</taxon>
        <taxon>Nymphalidae</taxon>
        <taxon>Heliconiinae</taxon>
        <taxon>Argynnini</taxon>
        <taxon>Brenthis</taxon>
    </lineage>
</organism>
<dbReference type="Proteomes" id="UP000838878">
    <property type="component" value="Chromosome 6"/>
</dbReference>
<feature type="compositionally biased region" description="Basic and acidic residues" evidence="1">
    <location>
        <begin position="1"/>
        <end position="12"/>
    </location>
</feature>
<dbReference type="CDD" id="cd14686">
    <property type="entry name" value="bZIP"/>
    <property type="match status" value="1"/>
</dbReference>
<feature type="domain" description="DUF6570" evidence="2">
    <location>
        <begin position="296"/>
        <end position="422"/>
    </location>
</feature>
<evidence type="ECO:0000259" key="2">
    <source>
        <dbReference type="Pfam" id="PF20209"/>
    </source>
</evidence>
<dbReference type="InterPro" id="IPR046700">
    <property type="entry name" value="DUF6570"/>
</dbReference>
<evidence type="ECO:0000256" key="1">
    <source>
        <dbReference type="SAM" id="MobiDB-lite"/>
    </source>
</evidence>
<accession>A0A8J9UXY6</accession>